<keyword evidence="3" id="KW-1185">Reference proteome</keyword>
<feature type="chain" id="PRO_5046655160" description="OmpA family protein" evidence="1">
    <location>
        <begin position="23"/>
        <end position="387"/>
    </location>
</feature>
<feature type="signal peptide" evidence="1">
    <location>
        <begin position="1"/>
        <end position="22"/>
    </location>
</feature>
<evidence type="ECO:0000256" key="1">
    <source>
        <dbReference type="SAM" id="SignalP"/>
    </source>
</evidence>
<sequence length="387" mass="43158">MKRIFYTIAILLSSWTVTNAQTAVRETKDNLADFSLIGGDLLVYTIKENNGQFLYIEKRGDQASYHKEVSLNGGAVNALIGSNAAGDELYVYQKVDRKQERIAIYRWDGTSFQKTGEKPFPKFRNHSYNMGAHLSPDQNTLIITAGLRKTKGYDDLYLSKWEKGKWSKPVNFDKPVNTRESEFAPFVVNDSLFFTQKSGDNGYVFSVPMSASMPNGAPTKVRSLINKENAFNAGYKRIGEKQLWITRTPDGVHTAYILEPAPIIVPPVVEPTPEVVAAPTPQPEAPVAKEMAVNYGLNEVFMTSADAASLDAFLALQPTGATIWVKGYSDSIGPDKAKKSVARKRAEFLKKYIERYHADRSFKVETSSDVLGTAGRDSRRVEIHKHD</sequence>
<evidence type="ECO:0000313" key="2">
    <source>
        <dbReference type="EMBL" id="GAA4313116.1"/>
    </source>
</evidence>
<accession>A0ABP8FXL9</accession>
<protein>
    <recommendedName>
        <fullName evidence="4">OmpA family protein</fullName>
    </recommendedName>
</protein>
<comment type="caution">
    <text evidence="2">The sequence shown here is derived from an EMBL/GenBank/DDBJ whole genome shotgun (WGS) entry which is preliminary data.</text>
</comment>
<dbReference type="Proteomes" id="UP001501844">
    <property type="component" value="Unassembled WGS sequence"/>
</dbReference>
<gene>
    <name evidence="2" type="ORF">GCM10023183_32500</name>
</gene>
<reference evidence="3" key="1">
    <citation type="journal article" date="2019" name="Int. J. Syst. Evol. Microbiol.">
        <title>The Global Catalogue of Microorganisms (GCM) 10K type strain sequencing project: providing services to taxonomists for standard genome sequencing and annotation.</title>
        <authorList>
            <consortium name="The Broad Institute Genomics Platform"/>
            <consortium name="The Broad Institute Genome Sequencing Center for Infectious Disease"/>
            <person name="Wu L."/>
            <person name="Ma J."/>
        </authorList>
    </citation>
    <scope>NUCLEOTIDE SEQUENCE [LARGE SCALE GENOMIC DNA]</scope>
    <source>
        <strain evidence="3">JCM 17917</strain>
    </source>
</reference>
<evidence type="ECO:0000313" key="3">
    <source>
        <dbReference type="Proteomes" id="UP001501844"/>
    </source>
</evidence>
<dbReference type="RefSeq" id="WP_345168486.1">
    <property type="nucleotide sequence ID" value="NZ_BAABGX010000003.1"/>
</dbReference>
<dbReference type="EMBL" id="BAABGX010000003">
    <property type="protein sequence ID" value="GAA4313116.1"/>
    <property type="molecule type" value="Genomic_DNA"/>
</dbReference>
<evidence type="ECO:0008006" key="4">
    <source>
        <dbReference type="Google" id="ProtNLM"/>
    </source>
</evidence>
<organism evidence="2 3">
    <name type="scientific">Nibribacter koreensis</name>
    <dbReference type="NCBI Taxonomy" id="1084519"/>
    <lineage>
        <taxon>Bacteria</taxon>
        <taxon>Pseudomonadati</taxon>
        <taxon>Bacteroidota</taxon>
        <taxon>Cytophagia</taxon>
        <taxon>Cytophagales</taxon>
        <taxon>Hymenobacteraceae</taxon>
        <taxon>Nibribacter</taxon>
    </lineage>
</organism>
<proteinExistence type="predicted"/>
<name>A0ABP8FXL9_9BACT</name>
<dbReference type="InterPro" id="IPR036737">
    <property type="entry name" value="OmpA-like_sf"/>
</dbReference>
<dbReference type="SUPFAM" id="SSF103088">
    <property type="entry name" value="OmpA-like"/>
    <property type="match status" value="1"/>
</dbReference>
<keyword evidence="1" id="KW-0732">Signal</keyword>